<protein>
    <submittedName>
        <fullName evidence="8">Patch repair protein</fullName>
        <ecNumber evidence="8">3.1.-.-</ecNumber>
    </submittedName>
</protein>
<dbReference type="AlphaFoldDB" id="A0A089P2Y0"/>
<feature type="region of interest" description="Disordered" evidence="7">
    <location>
        <begin position="174"/>
        <end position="197"/>
    </location>
</feature>
<sequence>MRAEGILILMSSNPQPKTQPVPFRKAVALGGKAVSLETDAFRSSLMARVRQRGTKPETAVASILRALGRGYRKTVRKLPGSPDFANRRHGWVVFVNGCYWHHHHNCRKATVPSRNREFWRDKFATNRKRDARAIRSLREDGFRVLLVWECETRQPERLTARMLRFFEHLDGRPGRRVETRAPGMGGGRTPRRASAKT</sequence>
<keyword evidence="9" id="KW-1185">Reference proteome</keyword>
<evidence type="ECO:0000256" key="7">
    <source>
        <dbReference type="SAM" id="MobiDB-lite"/>
    </source>
</evidence>
<dbReference type="Pfam" id="PF03852">
    <property type="entry name" value="Vsr"/>
    <property type="match status" value="1"/>
</dbReference>
<evidence type="ECO:0000256" key="4">
    <source>
        <dbReference type="ARBA" id="ARBA00022801"/>
    </source>
</evidence>
<dbReference type="EMBL" id="CP003811">
    <property type="protein sequence ID" value="AIQ93135.1"/>
    <property type="molecule type" value="Genomic_DNA"/>
</dbReference>
<dbReference type="eggNOG" id="COG3727">
    <property type="taxonomic scope" value="Bacteria"/>
</dbReference>
<dbReference type="InterPro" id="IPR004603">
    <property type="entry name" value="DNA_mismatch_endonuc_vsr"/>
</dbReference>
<proteinExistence type="inferred from homology"/>
<keyword evidence="4 8" id="KW-0378">Hydrolase</keyword>
<dbReference type="RefSeq" id="WP_244447703.1">
    <property type="nucleotide sequence ID" value="NZ_CP003811.1"/>
</dbReference>
<keyword evidence="3" id="KW-0227">DNA damage</keyword>
<name>A0A089P2Y0_9HYPH</name>
<dbReference type="InterPro" id="IPR011335">
    <property type="entry name" value="Restrct_endonuc-II-like"/>
</dbReference>
<dbReference type="EC" id="3.1.-.-" evidence="8"/>
<dbReference type="Proteomes" id="UP000029492">
    <property type="component" value="Chromosome"/>
</dbReference>
<evidence type="ECO:0000256" key="3">
    <source>
        <dbReference type="ARBA" id="ARBA00022763"/>
    </source>
</evidence>
<dbReference type="KEGG" id="mor:MOC_5380"/>
<evidence type="ECO:0000256" key="5">
    <source>
        <dbReference type="ARBA" id="ARBA00023204"/>
    </source>
</evidence>
<keyword evidence="5" id="KW-0234">DNA repair</keyword>
<accession>A0A089P2Y0</accession>
<dbReference type="CDD" id="cd00221">
    <property type="entry name" value="Vsr"/>
    <property type="match status" value="1"/>
</dbReference>
<dbReference type="GO" id="GO:0006298">
    <property type="term" value="P:mismatch repair"/>
    <property type="evidence" value="ECO:0007669"/>
    <property type="project" value="InterPro"/>
</dbReference>
<evidence type="ECO:0000313" key="9">
    <source>
        <dbReference type="Proteomes" id="UP000029492"/>
    </source>
</evidence>
<evidence type="ECO:0000256" key="2">
    <source>
        <dbReference type="ARBA" id="ARBA00022759"/>
    </source>
</evidence>
<keyword evidence="1" id="KW-0540">Nuclease</keyword>
<dbReference type="SUPFAM" id="SSF52980">
    <property type="entry name" value="Restriction endonuclease-like"/>
    <property type="match status" value="1"/>
</dbReference>
<dbReference type="HOGENOM" id="CLU_1382714_0_0_5"/>
<gene>
    <name evidence="8" type="ORF">MOC_5380</name>
</gene>
<dbReference type="GO" id="GO:0004519">
    <property type="term" value="F:endonuclease activity"/>
    <property type="evidence" value="ECO:0007669"/>
    <property type="project" value="UniProtKB-KW"/>
</dbReference>
<dbReference type="GO" id="GO:0016787">
    <property type="term" value="F:hydrolase activity"/>
    <property type="evidence" value="ECO:0007669"/>
    <property type="project" value="UniProtKB-KW"/>
</dbReference>
<dbReference type="Gene3D" id="3.40.960.10">
    <property type="entry name" value="VSR Endonuclease"/>
    <property type="match status" value="1"/>
</dbReference>
<dbReference type="NCBIfam" id="TIGR00632">
    <property type="entry name" value="vsr"/>
    <property type="match status" value="1"/>
</dbReference>
<comment type="similarity">
    <text evidence="6">Belongs to the Vsr family.</text>
</comment>
<reference evidence="8 9" key="1">
    <citation type="journal article" date="2014" name="PLoS ONE">
        <title>Genome Information of Methylobacterium oryzae, a Plant-Probiotic Methylotroph in the Phyllosphere.</title>
        <authorList>
            <person name="Kwak M.J."/>
            <person name="Jeong H."/>
            <person name="Madhaiyan M."/>
            <person name="Lee Y."/>
            <person name="Sa T.M."/>
            <person name="Oh T.K."/>
            <person name="Kim J.F."/>
        </authorList>
    </citation>
    <scope>NUCLEOTIDE SEQUENCE [LARGE SCALE GENOMIC DNA]</scope>
    <source>
        <strain evidence="8 9">CBMB20</strain>
    </source>
</reference>
<keyword evidence="2" id="KW-0255">Endonuclease</keyword>
<evidence type="ECO:0000256" key="6">
    <source>
        <dbReference type="ARBA" id="ARBA00029466"/>
    </source>
</evidence>
<dbReference type="STRING" id="693986.MOC_5380"/>
<evidence type="ECO:0000313" key="8">
    <source>
        <dbReference type="EMBL" id="AIQ93135.1"/>
    </source>
</evidence>
<organism evidence="8 9">
    <name type="scientific">Methylobacterium oryzae CBMB20</name>
    <dbReference type="NCBI Taxonomy" id="693986"/>
    <lineage>
        <taxon>Bacteria</taxon>
        <taxon>Pseudomonadati</taxon>
        <taxon>Pseudomonadota</taxon>
        <taxon>Alphaproteobacteria</taxon>
        <taxon>Hyphomicrobiales</taxon>
        <taxon>Methylobacteriaceae</taxon>
        <taxon>Methylobacterium</taxon>
    </lineage>
</organism>
<evidence type="ECO:0000256" key="1">
    <source>
        <dbReference type="ARBA" id="ARBA00022722"/>
    </source>
</evidence>